<proteinExistence type="predicted"/>
<dbReference type="OrthoDB" id="2505547at2759"/>
<dbReference type="Proteomes" id="UP000235388">
    <property type="component" value="Unassembled WGS sequence"/>
</dbReference>
<feature type="transmembrane region" description="Helical" evidence="2">
    <location>
        <begin position="12"/>
        <end position="31"/>
    </location>
</feature>
<evidence type="ECO:0000313" key="3">
    <source>
        <dbReference type="EMBL" id="PLW20207.1"/>
    </source>
</evidence>
<gene>
    <name evidence="3" type="ORF">PCANC_09856</name>
</gene>
<reference evidence="3 4" key="1">
    <citation type="submission" date="2017-11" db="EMBL/GenBank/DDBJ databases">
        <title>De novo assembly and phasing of dikaryotic genomes from two isolates of Puccinia coronata f. sp. avenae, the causal agent of oat crown rust.</title>
        <authorList>
            <person name="Miller M.E."/>
            <person name="Zhang Y."/>
            <person name="Omidvar V."/>
            <person name="Sperschneider J."/>
            <person name="Schwessinger B."/>
            <person name="Raley C."/>
            <person name="Palmer J.M."/>
            <person name="Garnica D."/>
            <person name="Upadhyaya N."/>
            <person name="Rathjen J."/>
            <person name="Taylor J.M."/>
            <person name="Park R.F."/>
            <person name="Dodds P.N."/>
            <person name="Hirsch C.D."/>
            <person name="Kianian S.F."/>
            <person name="Figueroa M."/>
        </authorList>
    </citation>
    <scope>NUCLEOTIDE SEQUENCE [LARGE SCALE GENOMIC DNA]</scope>
    <source>
        <strain evidence="3">12NC29</strain>
    </source>
</reference>
<name>A0A2N5T3Y8_9BASI</name>
<keyword evidence="2" id="KW-0472">Membrane</keyword>
<protein>
    <submittedName>
        <fullName evidence="3">Uncharacterized protein</fullName>
    </submittedName>
</protein>
<accession>A0A2N5T3Y8</accession>
<keyword evidence="2" id="KW-1133">Transmembrane helix</keyword>
<dbReference type="EMBL" id="PGCJ01000801">
    <property type="protein sequence ID" value="PLW20207.1"/>
    <property type="molecule type" value="Genomic_DNA"/>
</dbReference>
<keyword evidence="4" id="KW-1185">Reference proteome</keyword>
<organism evidence="3 4">
    <name type="scientific">Puccinia coronata f. sp. avenae</name>
    <dbReference type="NCBI Taxonomy" id="200324"/>
    <lineage>
        <taxon>Eukaryota</taxon>
        <taxon>Fungi</taxon>
        <taxon>Dikarya</taxon>
        <taxon>Basidiomycota</taxon>
        <taxon>Pucciniomycotina</taxon>
        <taxon>Pucciniomycetes</taxon>
        <taxon>Pucciniales</taxon>
        <taxon>Pucciniaceae</taxon>
        <taxon>Puccinia</taxon>
    </lineage>
</organism>
<sequence length="130" mass="14421">MSSPYVCATSRLILGVVGKFMGVVFPSPFIFARDVNCLIDQFHLDQTSPDPSQKPILSMSSNNHQEQEIPEAPNSHGVTHRNKFLSEPVKYESSVEVLLADGSNFNKWKRNLNRVVGLCLGHASFFNDAA</sequence>
<dbReference type="AlphaFoldDB" id="A0A2N5T3Y8"/>
<keyword evidence="2" id="KW-0812">Transmembrane</keyword>
<evidence type="ECO:0000313" key="4">
    <source>
        <dbReference type="Proteomes" id="UP000235388"/>
    </source>
</evidence>
<evidence type="ECO:0000256" key="1">
    <source>
        <dbReference type="SAM" id="MobiDB-lite"/>
    </source>
</evidence>
<feature type="region of interest" description="Disordered" evidence="1">
    <location>
        <begin position="47"/>
        <end position="79"/>
    </location>
</feature>
<evidence type="ECO:0000256" key="2">
    <source>
        <dbReference type="SAM" id="Phobius"/>
    </source>
</evidence>
<comment type="caution">
    <text evidence="3">The sequence shown here is derived from an EMBL/GenBank/DDBJ whole genome shotgun (WGS) entry which is preliminary data.</text>
</comment>